<dbReference type="Proteomes" id="UP000750711">
    <property type="component" value="Unassembled WGS sequence"/>
</dbReference>
<feature type="domain" description="Heterokaryon incompatibility" evidence="1">
    <location>
        <begin position="201"/>
        <end position="356"/>
    </location>
</feature>
<dbReference type="PANTHER" id="PTHR33112">
    <property type="entry name" value="DOMAIN PROTEIN, PUTATIVE-RELATED"/>
    <property type="match status" value="1"/>
</dbReference>
<dbReference type="InterPro" id="IPR010730">
    <property type="entry name" value="HET"/>
</dbReference>
<organism evidence="2 3">
    <name type="scientific">Trichoglossum hirsutum</name>
    <dbReference type="NCBI Taxonomy" id="265104"/>
    <lineage>
        <taxon>Eukaryota</taxon>
        <taxon>Fungi</taxon>
        <taxon>Dikarya</taxon>
        <taxon>Ascomycota</taxon>
        <taxon>Pezizomycotina</taxon>
        <taxon>Geoglossomycetes</taxon>
        <taxon>Geoglossales</taxon>
        <taxon>Geoglossaceae</taxon>
        <taxon>Trichoglossum</taxon>
    </lineage>
</organism>
<name>A0A9P8LI04_9PEZI</name>
<accession>A0A9P8LI04</accession>
<dbReference type="AlphaFoldDB" id="A0A9P8LI04"/>
<evidence type="ECO:0000259" key="1">
    <source>
        <dbReference type="Pfam" id="PF06985"/>
    </source>
</evidence>
<sequence length="721" mass="81775">MVLCSVCRSIDLYSLLLLPLEEHPEIRSLHKAEVYQHSKEDEPYIKLHYDIFKVRNSADGGCELCRVIFSAFEGREVVDEEIVKGLPIILSKQNDEIIVGFDSSEGLIKLCGFDVYVKQDSLHIQESAPLIFLREMNKDSGSQSSLTLAAGWLTDCVDNHADCSTSMLGCQKLPSRVLNVGDETRNPFLVEPAADGGLEKWVALSYCWGGEPSMKLTEDTMGTLKQGVSLNRFDPTIRDAILVTRALRITYLWIDALCILQDYDSKDWHEQSSKMNEIYGGSTVTIVAVDSSSVMQGFLEERELHYIALEWLPYKKSPNESHRCADAQQIYLSPSWNSRKDGIVGPWTTRGWTMQEGLLPDRLLFYTSHQMIWKCCTGLKYERGVTFEPSEEVVRGITEDGDGTIWSFDTFTKFKLLPWYLQLLPEQSIAEKYRLWYELVKDYSPRHFRYVRDRLIAISGLAKIFGDLIGNDEYVAGLWKGDMVRGLLWHVSGVNLIPAKSAEDSTDGNMAPSWSWTSAGVNVVINDHIDQSSFRALSTVEGVEVDLVDPSNPFGAVNGGSVTITGPLARLSRLYNKEWRCKETLMPALERHISKVVEEESIRGVEEVYSFPSDGRYAALQVLQHFPSMDRRLDLLILEATGGNSKCIPIYRRVGVLTLRHFDQRLVASPSLRDAYERSKHSLRSRLGPESSRRRVRWTQCKEVFLELAAEPWLRQTVIIV</sequence>
<proteinExistence type="predicted"/>
<reference evidence="2" key="1">
    <citation type="submission" date="2021-03" db="EMBL/GenBank/DDBJ databases">
        <title>Comparative genomics and phylogenomic investigation of the class Geoglossomycetes provide insights into ecological specialization and systematics.</title>
        <authorList>
            <person name="Melie T."/>
            <person name="Pirro S."/>
            <person name="Miller A.N."/>
            <person name="Quandt A."/>
        </authorList>
    </citation>
    <scope>NUCLEOTIDE SEQUENCE</scope>
    <source>
        <strain evidence="2">CAQ_001_2017</strain>
    </source>
</reference>
<keyword evidence="3" id="KW-1185">Reference proteome</keyword>
<gene>
    <name evidence="2" type="ORF">GP486_000744</name>
</gene>
<dbReference type="EMBL" id="JAGHQM010000054">
    <property type="protein sequence ID" value="KAH0565866.1"/>
    <property type="molecule type" value="Genomic_DNA"/>
</dbReference>
<evidence type="ECO:0000313" key="2">
    <source>
        <dbReference type="EMBL" id="KAH0565866.1"/>
    </source>
</evidence>
<protein>
    <recommendedName>
        <fullName evidence="1">Heterokaryon incompatibility domain-containing protein</fullName>
    </recommendedName>
</protein>
<dbReference type="Pfam" id="PF06985">
    <property type="entry name" value="HET"/>
    <property type="match status" value="1"/>
</dbReference>
<evidence type="ECO:0000313" key="3">
    <source>
        <dbReference type="Proteomes" id="UP000750711"/>
    </source>
</evidence>
<dbReference type="PANTHER" id="PTHR33112:SF16">
    <property type="entry name" value="HETEROKARYON INCOMPATIBILITY DOMAIN-CONTAINING PROTEIN"/>
    <property type="match status" value="1"/>
</dbReference>
<comment type="caution">
    <text evidence="2">The sequence shown here is derived from an EMBL/GenBank/DDBJ whole genome shotgun (WGS) entry which is preliminary data.</text>
</comment>